<proteinExistence type="predicted"/>
<evidence type="ECO:0000313" key="3">
    <source>
        <dbReference type="Proteomes" id="UP000077521"/>
    </source>
</evidence>
<organism evidence="2 3">
    <name type="scientific">Tilletia indica</name>
    <dbReference type="NCBI Taxonomy" id="43049"/>
    <lineage>
        <taxon>Eukaryota</taxon>
        <taxon>Fungi</taxon>
        <taxon>Dikarya</taxon>
        <taxon>Basidiomycota</taxon>
        <taxon>Ustilaginomycotina</taxon>
        <taxon>Exobasidiomycetes</taxon>
        <taxon>Tilletiales</taxon>
        <taxon>Tilletiaceae</taxon>
        <taxon>Tilletia</taxon>
    </lineage>
</organism>
<evidence type="ECO:0000313" key="2">
    <source>
        <dbReference type="EMBL" id="KAE8246795.1"/>
    </source>
</evidence>
<comment type="caution">
    <text evidence="2">The sequence shown here is derived from an EMBL/GenBank/DDBJ whole genome shotgun (WGS) entry which is preliminary data.</text>
</comment>
<dbReference type="EMBL" id="LWDF02000453">
    <property type="protein sequence ID" value="KAE8246795.1"/>
    <property type="molecule type" value="Genomic_DNA"/>
</dbReference>
<dbReference type="Proteomes" id="UP000077521">
    <property type="component" value="Unassembled WGS sequence"/>
</dbReference>
<protein>
    <submittedName>
        <fullName evidence="2">Uncharacterized protein</fullName>
    </submittedName>
</protein>
<feature type="region of interest" description="Disordered" evidence="1">
    <location>
        <begin position="1"/>
        <end position="31"/>
    </location>
</feature>
<reference evidence="2" key="2">
    <citation type="journal article" date="2019" name="IMA Fungus">
        <title>Genome sequencing and comparison of five Tilletia species to identify candidate genes for the detection of regulated species infecting wheat.</title>
        <authorList>
            <person name="Nguyen H.D.T."/>
            <person name="Sultana T."/>
            <person name="Kesanakurti P."/>
            <person name="Hambleton S."/>
        </authorList>
    </citation>
    <scope>NUCLEOTIDE SEQUENCE</scope>
    <source>
        <strain evidence="2">DAOMC 236416</strain>
    </source>
</reference>
<sequence length="548" mass="59153">MERQKQPTVRAPQSGKASDGPPSPSGSTVSTLRPFRLSSASLGALPGSIMQMFGKGAAALTIPLKRRRDDVEDGEDAQVRPASKPRDRVAVSDSASQQVMPSSTVDSRPAEAVTQQESPVIPEERDLVGTSALPCTTPIHPPSSAAQASTADPSPIPGPPSVSTGDFNKAMDDLNTDIKAAVEKFRKASTAASASTPLSTSQGHLSLNLHGFSGTGTTSPSLPQQESLMIPGGWDLVGISGSPCTTPIYPPLSSVQGSIADPSSMSAEANPPASLRPASTQAVSKDISPPFSSAGYDIYANEELIQSALKTIYADVSQEKLGLPVKTFQNNRLTVDKDYPDYGQPSIKVYATGEPPWIYAGVDFTDPFYPFYLALPTTFQRICQLRSWLSLCWKMATEANRSFPSHLRTLYTILDIEKFSRQSSRCRRLEATIKGLAQKDISANVAQILDATKLTWLPSALPTNDGPMCFFLYDAPLKKYAPIHYSDEETLQILQASGWSPRTVLVRAQDIAKIRNWPRLHVHDAGAWRAQKQAIDDLLKSAVQSRQA</sequence>
<dbReference type="AlphaFoldDB" id="A0A177TNF1"/>
<feature type="region of interest" description="Disordered" evidence="1">
    <location>
        <begin position="65"/>
        <end position="170"/>
    </location>
</feature>
<feature type="compositionally biased region" description="Low complexity" evidence="1">
    <location>
        <begin position="14"/>
        <end position="30"/>
    </location>
</feature>
<feature type="region of interest" description="Disordered" evidence="1">
    <location>
        <begin position="259"/>
        <end position="284"/>
    </location>
</feature>
<name>A0A177TNF1_9BASI</name>
<gene>
    <name evidence="2" type="ORF">A4X13_0g5625</name>
</gene>
<feature type="compositionally biased region" description="Polar residues" evidence="1">
    <location>
        <begin position="93"/>
        <end position="106"/>
    </location>
</feature>
<keyword evidence="3" id="KW-1185">Reference proteome</keyword>
<accession>A0A177TNF1</accession>
<reference evidence="2" key="1">
    <citation type="submission" date="2016-04" db="EMBL/GenBank/DDBJ databases">
        <authorList>
            <person name="Nguyen H.D."/>
            <person name="Samba Siva P."/>
            <person name="Cullis J."/>
            <person name="Levesque C.A."/>
            <person name="Hambleton S."/>
        </authorList>
    </citation>
    <scope>NUCLEOTIDE SEQUENCE</scope>
    <source>
        <strain evidence="2">DAOMC 236416</strain>
    </source>
</reference>
<evidence type="ECO:0000256" key="1">
    <source>
        <dbReference type="SAM" id="MobiDB-lite"/>
    </source>
</evidence>